<dbReference type="EMBL" id="BARS01038091">
    <property type="protein sequence ID" value="GAG18644.1"/>
    <property type="molecule type" value="Genomic_DNA"/>
</dbReference>
<dbReference type="SUPFAM" id="SSF55874">
    <property type="entry name" value="ATPase domain of HSP90 chaperone/DNA topoisomerase II/histidine kinase"/>
    <property type="match status" value="1"/>
</dbReference>
<gene>
    <name evidence="3" type="ORF">S01H1_58316</name>
</gene>
<sequence length="121" mass="13279">YWDQILFNLVENAIKENERPNLKIRIRVRKTDSGWEIVVADNGVGILSKDLPFIFKRFFRGNKHPAADKKGTGLGLSIVKRAVEAHGGTIEARSKPGIETAFTMTIPLLEPSESSSTGSAG</sequence>
<dbReference type="InterPro" id="IPR004358">
    <property type="entry name" value="Sig_transdc_His_kin-like_C"/>
</dbReference>
<name>X0VK34_9ZZZZ</name>
<dbReference type="PRINTS" id="PR00344">
    <property type="entry name" value="BCTRLSENSOR"/>
</dbReference>
<organism evidence="3">
    <name type="scientific">marine sediment metagenome</name>
    <dbReference type="NCBI Taxonomy" id="412755"/>
    <lineage>
        <taxon>unclassified sequences</taxon>
        <taxon>metagenomes</taxon>
        <taxon>ecological metagenomes</taxon>
    </lineage>
</organism>
<protein>
    <recommendedName>
        <fullName evidence="2">Histidine kinase domain-containing protein</fullName>
    </recommendedName>
</protein>
<dbReference type="InterPro" id="IPR036890">
    <property type="entry name" value="HATPase_C_sf"/>
</dbReference>
<evidence type="ECO:0000259" key="2">
    <source>
        <dbReference type="PROSITE" id="PS50109"/>
    </source>
</evidence>
<evidence type="ECO:0000313" key="3">
    <source>
        <dbReference type="EMBL" id="GAG18644.1"/>
    </source>
</evidence>
<evidence type="ECO:0000256" key="1">
    <source>
        <dbReference type="ARBA" id="ARBA00022553"/>
    </source>
</evidence>
<dbReference type="Pfam" id="PF02518">
    <property type="entry name" value="HATPase_c"/>
    <property type="match status" value="1"/>
</dbReference>
<dbReference type="SMART" id="SM00387">
    <property type="entry name" value="HATPase_c"/>
    <property type="match status" value="1"/>
</dbReference>
<reference evidence="3" key="1">
    <citation type="journal article" date="2014" name="Front. Microbiol.">
        <title>High frequency of phylogenetically diverse reductive dehalogenase-homologous genes in deep subseafloor sedimentary metagenomes.</title>
        <authorList>
            <person name="Kawai M."/>
            <person name="Futagami T."/>
            <person name="Toyoda A."/>
            <person name="Takaki Y."/>
            <person name="Nishi S."/>
            <person name="Hori S."/>
            <person name="Arai W."/>
            <person name="Tsubouchi T."/>
            <person name="Morono Y."/>
            <person name="Uchiyama I."/>
            <person name="Ito T."/>
            <person name="Fujiyama A."/>
            <person name="Inagaki F."/>
            <person name="Takami H."/>
        </authorList>
    </citation>
    <scope>NUCLEOTIDE SEQUENCE</scope>
    <source>
        <strain evidence="3">Expedition CK06-06</strain>
    </source>
</reference>
<dbReference type="InterPro" id="IPR005467">
    <property type="entry name" value="His_kinase_dom"/>
</dbReference>
<feature type="non-terminal residue" evidence="3">
    <location>
        <position position="1"/>
    </location>
</feature>
<dbReference type="GO" id="GO:0000155">
    <property type="term" value="F:phosphorelay sensor kinase activity"/>
    <property type="evidence" value="ECO:0007669"/>
    <property type="project" value="TreeGrafter"/>
</dbReference>
<comment type="caution">
    <text evidence="3">The sequence shown here is derived from an EMBL/GenBank/DDBJ whole genome shotgun (WGS) entry which is preliminary data.</text>
</comment>
<feature type="domain" description="Histidine kinase" evidence="2">
    <location>
        <begin position="1"/>
        <end position="110"/>
    </location>
</feature>
<dbReference type="PROSITE" id="PS50109">
    <property type="entry name" value="HIS_KIN"/>
    <property type="match status" value="1"/>
</dbReference>
<dbReference type="AlphaFoldDB" id="X0VK34"/>
<dbReference type="PANTHER" id="PTHR43547:SF2">
    <property type="entry name" value="HYBRID SIGNAL TRANSDUCTION HISTIDINE KINASE C"/>
    <property type="match status" value="1"/>
</dbReference>
<dbReference type="CDD" id="cd00075">
    <property type="entry name" value="HATPase"/>
    <property type="match status" value="1"/>
</dbReference>
<dbReference type="InterPro" id="IPR003594">
    <property type="entry name" value="HATPase_dom"/>
</dbReference>
<keyword evidence="1" id="KW-0597">Phosphoprotein</keyword>
<dbReference type="Gene3D" id="3.30.565.10">
    <property type="entry name" value="Histidine kinase-like ATPase, C-terminal domain"/>
    <property type="match status" value="1"/>
</dbReference>
<proteinExistence type="predicted"/>
<dbReference type="PANTHER" id="PTHR43547">
    <property type="entry name" value="TWO-COMPONENT HISTIDINE KINASE"/>
    <property type="match status" value="1"/>
</dbReference>
<accession>X0VK34</accession>